<evidence type="ECO:0000256" key="3">
    <source>
        <dbReference type="ARBA" id="ARBA00006753"/>
    </source>
</evidence>
<organism evidence="16 17">
    <name type="scientific">Polaribacter irgensii 23-P</name>
    <dbReference type="NCBI Taxonomy" id="313594"/>
    <lineage>
        <taxon>Bacteria</taxon>
        <taxon>Pseudomonadati</taxon>
        <taxon>Bacteroidota</taxon>
        <taxon>Flavobacteriia</taxon>
        <taxon>Flavobacteriales</taxon>
        <taxon>Flavobacteriaceae</taxon>
    </lineage>
</organism>
<evidence type="ECO:0000256" key="9">
    <source>
        <dbReference type="ARBA" id="ARBA00023167"/>
    </source>
</evidence>
<keyword evidence="7 12" id="KW-0791">Threonine biosynthesis</keyword>
<protein>
    <recommendedName>
        <fullName evidence="5 12">Homoserine dehydrogenase</fullName>
        <ecNumber evidence="4 12">1.1.1.3</ecNumber>
    </recommendedName>
</protein>
<gene>
    <name evidence="16" type="ORF">PI23P_09885</name>
</gene>
<dbReference type="RefSeq" id="WP_004570597.1">
    <property type="nucleotide sequence ID" value="NZ_CH724148.1"/>
</dbReference>
<evidence type="ECO:0000256" key="1">
    <source>
        <dbReference type="ARBA" id="ARBA00005056"/>
    </source>
</evidence>
<dbReference type="GO" id="GO:0050661">
    <property type="term" value="F:NADP binding"/>
    <property type="evidence" value="ECO:0007669"/>
    <property type="project" value="InterPro"/>
</dbReference>
<evidence type="ECO:0000256" key="4">
    <source>
        <dbReference type="ARBA" id="ARBA00013213"/>
    </source>
</evidence>
<dbReference type="PROSITE" id="PS01042">
    <property type="entry name" value="HOMOSER_DHGENASE"/>
    <property type="match status" value="1"/>
</dbReference>
<dbReference type="UniPathway" id="UPA00050">
    <property type="reaction ID" value="UER00063"/>
</dbReference>
<dbReference type="InterPro" id="IPR019811">
    <property type="entry name" value="HDH_CS"/>
</dbReference>
<evidence type="ECO:0000259" key="14">
    <source>
        <dbReference type="Pfam" id="PF00742"/>
    </source>
</evidence>
<dbReference type="InterPro" id="IPR005106">
    <property type="entry name" value="Asp/hSer_DH_NAD-bd"/>
</dbReference>
<feature type="domain" description="Homoserine dehydrogenase catalytic" evidence="14">
    <location>
        <begin position="155"/>
        <end position="333"/>
    </location>
</feature>
<dbReference type="GO" id="GO:0009088">
    <property type="term" value="P:threonine biosynthetic process"/>
    <property type="evidence" value="ECO:0007669"/>
    <property type="project" value="UniProtKB-UniPathway"/>
</dbReference>
<keyword evidence="8 12" id="KW-0560">Oxidoreductase</keyword>
<dbReference type="EC" id="1.1.1.3" evidence="4 12"/>
<dbReference type="InterPro" id="IPR001342">
    <property type="entry name" value="HDH_cat"/>
</dbReference>
<dbReference type="SUPFAM" id="SSF51735">
    <property type="entry name" value="NAD(P)-binding Rossmann-fold domains"/>
    <property type="match status" value="1"/>
</dbReference>
<evidence type="ECO:0000259" key="15">
    <source>
        <dbReference type="Pfam" id="PF03447"/>
    </source>
</evidence>
<dbReference type="SUPFAM" id="SSF55347">
    <property type="entry name" value="Glyceraldehyde-3-phosphate dehydrogenase-like, C-terminal domain"/>
    <property type="match status" value="1"/>
</dbReference>
<evidence type="ECO:0000256" key="10">
    <source>
        <dbReference type="PIRSR" id="PIRSR036497-1"/>
    </source>
</evidence>
<comment type="pathway">
    <text evidence="1 12">Amino-acid biosynthesis; L-threonine biosynthesis; L-threonine from L-aspartate: step 3/5.</text>
</comment>
<dbReference type="PANTHER" id="PTHR43331:SF1">
    <property type="entry name" value="HOMOSERINE DEHYDROGENASE"/>
    <property type="match status" value="1"/>
</dbReference>
<feature type="binding site" evidence="11">
    <location>
        <position position="123"/>
    </location>
    <ligand>
        <name>NADPH</name>
        <dbReference type="ChEBI" id="CHEBI:57783"/>
    </ligand>
</feature>
<comment type="similarity">
    <text evidence="3 13">Belongs to the homoserine dehydrogenase family.</text>
</comment>
<dbReference type="FunFam" id="3.30.360.10:FF:000005">
    <property type="entry name" value="Homoserine dehydrogenase"/>
    <property type="match status" value="1"/>
</dbReference>
<dbReference type="NCBIfam" id="NF004976">
    <property type="entry name" value="PRK06349.1"/>
    <property type="match status" value="1"/>
</dbReference>
<dbReference type="PIRSF" id="PIRSF036497">
    <property type="entry name" value="HDH_short"/>
    <property type="match status" value="1"/>
</dbReference>
<accession>A4C0I6</accession>
<dbReference type="Gene3D" id="3.30.360.10">
    <property type="entry name" value="Dihydrodipicolinate Reductase, domain 2"/>
    <property type="match status" value="1"/>
</dbReference>
<dbReference type="AlphaFoldDB" id="A4C0I6"/>
<name>A4C0I6_9FLAO</name>
<comment type="pathway">
    <text evidence="2 12">Amino-acid biosynthesis; L-methionine biosynthesis via de novo pathway; L-homoserine from L-aspartate: step 3/3.</text>
</comment>
<dbReference type="GO" id="GO:0004412">
    <property type="term" value="F:homoserine dehydrogenase activity"/>
    <property type="evidence" value="ECO:0007669"/>
    <property type="project" value="UniProtKB-EC"/>
</dbReference>
<dbReference type="eggNOG" id="COG0460">
    <property type="taxonomic scope" value="Bacteria"/>
</dbReference>
<dbReference type="PANTHER" id="PTHR43331">
    <property type="entry name" value="HOMOSERINE DEHYDROGENASE"/>
    <property type="match status" value="1"/>
</dbReference>
<sequence>MIKIVYVGFGIVSQGLAEIILDVNAVLPISKGTEIQTVGILDTMKGCKIDANGINMQEILNNAHKGDYSLLSERIVDITKAIEEIKADIIIEASFTDIKTGQPAIAHMEAALNSGKHVVTTNKGPFAVAYQQIFNLAKKNNKTLAIEGTVMSGTPIINVLNTGLVGAKITELSGIMNGTSNYILTQMELGMSYEKALLQAQELGYAEANPKNDVEGLDTLAKVLILANVVFNTPLAHEDIAVQGISKITLSEIKEASSKGMRWKLIGRVWKDSQHKVHGTVGPIMVPTSDSLYGISGASNALKITSDILGDTTIIGAGAGKTETGFALYNDIISIMNT</sequence>
<dbReference type="Pfam" id="PF00742">
    <property type="entry name" value="Homoserine_dh"/>
    <property type="match status" value="1"/>
</dbReference>
<dbReference type="OrthoDB" id="9808167at2"/>
<dbReference type="InterPro" id="IPR022697">
    <property type="entry name" value="HDH_short"/>
</dbReference>
<evidence type="ECO:0000256" key="13">
    <source>
        <dbReference type="RuleBase" id="RU004171"/>
    </source>
</evidence>
<feature type="binding site" evidence="11">
    <location>
        <position position="207"/>
    </location>
    <ligand>
        <name>L-homoserine</name>
        <dbReference type="ChEBI" id="CHEBI:57476"/>
    </ligand>
</feature>
<evidence type="ECO:0000256" key="12">
    <source>
        <dbReference type="RuleBase" id="RU000579"/>
    </source>
</evidence>
<dbReference type="Proteomes" id="UP000003053">
    <property type="component" value="Unassembled WGS sequence"/>
</dbReference>
<dbReference type="EMBL" id="AAOG01000002">
    <property type="protein sequence ID" value="EAR12929.1"/>
    <property type="molecule type" value="Genomic_DNA"/>
</dbReference>
<evidence type="ECO:0000313" key="16">
    <source>
        <dbReference type="EMBL" id="EAR12929.1"/>
    </source>
</evidence>
<evidence type="ECO:0000256" key="11">
    <source>
        <dbReference type="PIRSR" id="PIRSR036497-2"/>
    </source>
</evidence>
<proteinExistence type="inferred from homology"/>
<evidence type="ECO:0000256" key="6">
    <source>
        <dbReference type="ARBA" id="ARBA00022605"/>
    </source>
</evidence>
<comment type="catalytic activity">
    <reaction evidence="12">
        <text>L-homoserine + NADP(+) = L-aspartate 4-semialdehyde + NADPH + H(+)</text>
        <dbReference type="Rhea" id="RHEA:15761"/>
        <dbReference type="ChEBI" id="CHEBI:15378"/>
        <dbReference type="ChEBI" id="CHEBI:57476"/>
        <dbReference type="ChEBI" id="CHEBI:57783"/>
        <dbReference type="ChEBI" id="CHEBI:58349"/>
        <dbReference type="ChEBI" id="CHEBI:537519"/>
        <dbReference type="EC" id="1.1.1.3"/>
    </reaction>
</comment>
<dbReference type="InterPro" id="IPR036291">
    <property type="entry name" value="NAD(P)-bd_dom_sf"/>
</dbReference>
<keyword evidence="11 12" id="KW-0521">NADP</keyword>
<evidence type="ECO:0000256" key="2">
    <source>
        <dbReference type="ARBA" id="ARBA00005062"/>
    </source>
</evidence>
<keyword evidence="9 12" id="KW-0486">Methionine biosynthesis</keyword>
<dbReference type="GO" id="GO:0009086">
    <property type="term" value="P:methionine biosynthetic process"/>
    <property type="evidence" value="ECO:0007669"/>
    <property type="project" value="UniProtKB-KW"/>
</dbReference>
<keyword evidence="17" id="KW-1185">Reference proteome</keyword>
<dbReference type="STRING" id="313594.PI23P_09885"/>
<dbReference type="UniPathway" id="UPA00051">
    <property type="reaction ID" value="UER00465"/>
</dbReference>
<evidence type="ECO:0000256" key="8">
    <source>
        <dbReference type="ARBA" id="ARBA00023002"/>
    </source>
</evidence>
<feature type="active site" description="Proton donor" evidence="10">
    <location>
        <position position="222"/>
    </location>
</feature>
<feature type="domain" description="Aspartate/homoserine dehydrogenase NAD-binding" evidence="15">
    <location>
        <begin position="75"/>
        <end position="146"/>
    </location>
</feature>
<keyword evidence="6 12" id="KW-0028">Amino-acid biosynthesis</keyword>
<dbReference type="Pfam" id="PF03447">
    <property type="entry name" value="NAD_binding_3"/>
    <property type="match status" value="1"/>
</dbReference>
<reference evidence="16 17" key="1">
    <citation type="submission" date="2006-02" db="EMBL/GenBank/DDBJ databases">
        <authorList>
            <person name="Murray A."/>
            <person name="Staley J."/>
            <person name="Ferriera S."/>
            <person name="Johnson J."/>
            <person name="Kravitz S."/>
            <person name="Halpern A."/>
            <person name="Remington K."/>
            <person name="Beeson K."/>
            <person name="Tran B."/>
            <person name="Rogers Y.-H."/>
            <person name="Friedman R."/>
            <person name="Venter J.C."/>
        </authorList>
    </citation>
    <scope>NUCLEOTIDE SEQUENCE [LARGE SCALE GENOMIC DNA]</scope>
    <source>
        <strain evidence="16 17">23-P</strain>
    </source>
</reference>
<evidence type="ECO:0000313" key="17">
    <source>
        <dbReference type="Proteomes" id="UP000003053"/>
    </source>
</evidence>
<evidence type="ECO:0000256" key="7">
    <source>
        <dbReference type="ARBA" id="ARBA00022697"/>
    </source>
</evidence>
<comment type="caution">
    <text evidence="16">The sequence shown here is derived from an EMBL/GenBank/DDBJ whole genome shotgun (WGS) entry which is preliminary data.</text>
</comment>
<dbReference type="HOGENOM" id="CLU_009116_1_2_10"/>
<evidence type="ECO:0000256" key="5">
    <source>
        <dbReference type="ARBA" id="ARBA00013376"/>
    </source>
</evidence>
<dbReference type="Gene3D" id="3.40.50.720">
    <property type="entry name" value="NAD(P)-binding Rossmann-like Domain"/>
    <property type="match status" value="1"/>
</dbReference>